<organism evidence="1 2">
    <name type="scientific">Secundilactobacillus similis DSM 23365 = JCM 2765</name>
    <dbReference type="NCBI Taxonomy" id="1423804"/>
    <lineage>
        <taxon>Bacteria</taxon>
        <taxon>Bacillati</taxon>
        <taxon>Bacillota</taxon>
        <taxon>Bacilli</taxon>
        <taxon>Lactobacillales</taxon>
        <taxon>Lactobacillaceae</taxon>
        <taxon>Secundilactobacillus</taxon>
    </lineage>
</organism>
<dbReference type="PATRIC" id="fig|1423804.4.peg.1010"/>
<dbReference type="OrthoDB" id="9134286at2"/>
<sequence length="119" mass="14304">MTTPTRKQLIQDYKLQPTYYGVIQITNTVNHKIYIDTVPNTKNRWAYYKVNLNNHFYANSPLQADWEAYGEDAFTFDILWEEKTDAVLNLRETLKKLKKDWFDRLQPFGDRGYNKPLRH</sequence>
<dbReference type="InterPro" id="IPR035901">
    <property type="entry name" value="GIY-YIG_endonuc_sf"/>
</dbReference>
<accession>A0A0R2F015</accession>
<dbReference type="RefSeq" id="WP_054733249.1">
    <property type="nucleotide sequence ID" value="NZ_AYZM01000105.1"/>
</dbReference>
<protein>
    <submittedName>
        <fullName evidence="1">Uncharacterized protein</fullName>
    </submittedName>
</protein>
<dbReference type="AlphaFoldDB" id="A0A0R2F015"/>
<dbReference type="EMBL" id="AYZM01000105">
    <property type="protein sequence ID" value="KRN21758.1"/>
    <property type="molecule type" value="Genomic_DNA"/>
</dbReference>
<dbReference type="CDD" id="cd10451">
    <property type="entry name" value="GIY-YIG_LuxR_like"/>
    <property type="match status" value="1"/>
</dbReference>
<dbReference type="SUPFAM" id="SSF82771">
    <property type="entry name" value="GIY-YIG endonuclease"/>
    <property type="match status" value="1"/>
</dbReference>
<dbReference type="Gene3D" id="3.40.1440.10">
    <property type="entry name" value="GIY-YIG endonuclease"/>
    <property type="match status" value="1"/>
</dbReference>
<keyword evidence="2" id="KW-1185">Reference proteome</keyword>
<evidence type="ECO:0000313" key="2">
    <source>
        <dbReference type="Proteomes" id="UP000051442"/>
    </source>
</evidence>
<comment type="caution">
    <text evidence="1">The sequence shown here is derived from an EMBL/GenBank/DDBJ whole genome shotgun (WGS) entry which is preliminary data.</text>
</comment>
<dbReference type="STRING" id="1423804.FD14_GL000941"/>
<proteinExistence type="predicted"/>
<evidence type="ECO:0000313" key="1">
    <source>
        <dbReference type="EMBL" id="KRN21758.1"/>
    </source>
</evidence>
<dbReference type="Proteomes" id="UP000051442">
    <property type="component" value="Unassembled WGS sequence"/>
</dbReference>
<gene>
    <name evidence="1" type="ORF">FD14_GL000941</name>
</gene>
<reference evidence="1 2" key="1">
    <citation type="journal article" date="2015" name="Genome Announc.">
        <title>Expanding the biotechnology potential of lactobacilli through comparative genomics of 213 strains and associated genera.</title>
        <authorList>
            <person name="Sun Z."/>
            <person name="Harris H.M."/>
            <person name="McCann A."/>
            <person name="Guo C."/>
            <person name="Argimon S."/>
            <person name="Zhang W."/>
            <person name="Yang X."/>
            <person name="Jeffery I.B."/>
            <person name="Cooney J.C."/>
            <person name="Kagawa T.F."/>
            <person name="Liu W."/>
            <person name="Song Y."/>
            <person name="Salvetti E."/>
            <person name="Wrobel A."/>
            <person name="Rasinkangas P."/>
            <person name="Parkhill J."/>
            <person name="Rea M.C."/>
            <person name="O'Sullivan O."/>
            <person name="Ritari J."/>
            <person name="Douillard F.P."/>
            <person name="Paul Ross R."/>
            <person name="Yang R."/>
            <person name="Briner A.E."/>
            <person name="Felis G.E."/>
            <person name="de Vos W.M."/>
            <person name="Barrangou R."/>
            <person name="Klaenhammer T.R."/>
            <person name="Caufield P.W."/>
            <person name="Cui Y."/>
            <person name="Zhang H."/>
            <person name="O'Toole P.W."/>
        </authorList>
    </citation>
    <scope>NUCLEOTIDE SEQUENCE [LARGE SCALE GENOMIC DNA]</scope>
    <source>
        <strain evidence="1 2">DSM 23365</strain>
    </source>
</reference>
<name>A0A0R2F015_9LACO</name>